<proteinExistence type="predicted"/>
<evidence type="ECO:0000256" key="1">
    <source>
        <dbReference type="SAM" id="MobiDB-lite"/>
    </source>
</evidence>
<name>A0AB40A831_DROSZ</name>
<sequence length="195" mass="22511">MCTGKEYLELVSLFVQAKPPKPQELRPCNQHELLLQLLCRRRELTKNQLADLLWNVTNGPKKKTLRRRQCGGMDGQQSEPTDIEVVFGCREKTPPSSISQRGWGRSRIEWLHKLEAQQMQYYQAWQETPKVQACCTPGGKKDKECKAPRKLDKGGKDRSRNKRKLPGCWTLLPFSCGWDLAHDSSCQDVPHRKPR</sequence>
<dbReference type="Proteomes" id="UP001652628">
    <property type="component" value="Chromosome 3"/>
</dbReference>
<dbReference type="RefSeq" id="XP_036673313.3">
    <property type="nucleotide sequence ID" value="XM_036817418.3"/>
</dbReference>
<feature type="compositionally biased region" description="Basic and acidic residues" evidence="1">
    <location>
        <begin position="139"/>
        <end position="158"/>
    </location>
</feature>
<evidence type="ECO:0000313" key="2">
    <source>
        <dbReference type="Proteomes" id="UP001652628"/>
    </source>
</evidence>
<organism evidence="2 3">
    <name type="scientific">Drosophila suzukii</name>
    <name type="common">Spotted-wing drosophila fruit fly</name>
    <dbReference type="NCBI Taxonomy" id="28584"/>
    <lineage>
        <taxon>Eukaryota</taxon>
        <taxon>Metazoa</taxon>
        <taxon>Ecdysozoa</taxon>
        <taxon>Arthropoda</taxon>
        <taxon>Hexapoda</taxon>
        <taxon>Insecta</taxon>
        <taxon>Pterygota</taxon>
        <taxon>Neoptera</taxon>
        <taxon>Endopterygota</taxon>
        <taxon>Diptera</taxon>
        <taxon>Brachycera</taxon>
        <taxon>Muscomorpha</taxon>
        <taxon>Ephydroidea</taxon>
        <taxon>Drosophilidae</taxon>
        <taxon>Drosophila</taxon>
        <taxon>Sophophora</taxon>
    </lineage>
</organism>
<evidence type="ECO:0000313" key="3">
    <source>
        <dbReference type="RefSeq" id="XP_036673313.3"/>
    </source>
</evidence>
<dbReference type="GeneID" id="118877687"/>
<dbReference type="AlphaFoldDB" id="A0AB40A831"/>
<feature type="region of interest" description="Disordered" evidence="1">
    <location>
        <begin position="139"/>
        <end position="164"/>
    </location>
</feature>
<keyword evidence="2" id="KW-1185">Reference proteome</keyword>
<protein>
    <submittedName>
        <fullName evidence="3">Uncharacterized protein</fullName>
    </submittedName>
</protein>
<reference evidence="3" key="1">
    <citation type="submission" date="2025-08" db="UniProtKB">
        <authorList>
            <consortium name="RefSeq"/>
        </authorList>
    </citation>
    <scope>IDENTIFICATION</scope>
</reference>
<accession>A0AB40A831</accession>
<gene>
    <name evidence="3" type="primary">LOC118877687</name>
</gene>